<reference evidence="5" key="1">
    <citation type="submission" date="2023-06" db="EMBL/GenBank/DDBJ databases">
        <title>Genome-scale phylogeny and comparative genomics of the fungal order Sordariales.</title>
        <authorList>
            <consortium name="Lawrence Berkeley National Laboratory"/>
            <person name="Hensen N."/>
            <person name="Bonometti L."/>
            <person name="Westerberg I."/>
            <person name="Brannstrom I.O."/>
            <person name="Guillou S."/>
            <person name="Cros-Aarteil S."/>
            <person name="Calhoun S."/>
            <person name="Haridas S."/>
            <person name="Kuo A."/>
            <person name="Mondo S."/>
            <person name="Pangilinan J."/>
            <person name="Riley R."/>
            <person name="Labutti K."/>
            <person name="Andreopoulos B."/>
            <person name="Lipzen A."/>
            <person name="Chen C."/>
            <person name="Yanf M."/>
            <person name="Daum C."/>
            <person name="Ng V."/>
            <person name="Clum A."/>
            <person name="Steindorff A."/>
            <person name="Ohm R."/>
            <person name="Martin F."/>
            <person name="Silar P."/>
            <person name="Natvig D."/>
            <person name="Lalanne C."/>
            <person name="Gautier V."/>
            <person name="Ament-Velasquez S.L."/>
            <person name="Kruys A."/>
            <person name="Hutchinson M.I."/>
            <person name="Powell A.J."/>
            <person name="Barry K."/>
            <person name="Miller A.N."/>
            <person name="Grigoriev I.V."/>
            <person name="Debuchy R."/>
            <person name="Gladieux P."/>
            <person name="Thoren M.H."/>
            <person name="Johannesson H."/>
        </authorList>
    </citation>
    <scope>NUCLEOTIDE SEQUENCE</scope>
    <source>
        <strain evidence="5">CBS 606.72</strain>
    </source>
</reference>
<feature type="signal peptide" evidence="3">
    <location>
        <begin position="1"/>
        <end position="30"/>
    </location>
</feature>
<sequence>MPVSRGRQTLLVAVFLLLANFGIFVQGATAATSFSAKFLAAADASPADTDGSAPLLAKATVADIERARKIVREAQEKARVLNRARFEHPRRNQYKLKPGTVINGKPTVQRRNEDDVGDADGPPPPLLRLTEEMSAAAALVAEADAAAKFGNATSHGPIQKRAAYWMEGLARKGTMPWGGDSKYQVFRNVKDFGARGDGKTDDTKAIMNAMSAGSRCGEKCNGSTVKNAIVYFPQGTYLVSEPIYVLFGTQMIGDANSWPTIKGSSAFSGLGVVSTDEYVQDGGKGIDGLAMEWYVNTANFYRQIRNFYIDITETPVDEGVAAIHYQIAQATSLQNVEIIAKPGTDQQGMYSENGSGGVISDVTFRGGKFGFWGGNQQFTAQRLTFIGCDTAVKIIWDWGWVWKTITVRDSPIGFDIARARGQGYIGSATFLDSTFQNVKQAIIVTPPSSEPGKGATGLVLENVSFKNCDKAVADGTGNRLLASGDYEHWVIGPVYSGDKGAREYSSGKSYRLKRSTDLLDSRTNGLPFKPYYERAKPQYEGKTASDFVHIKDYGAKGDGVTDDTAAVQKAFDDNPNGVKVVFVDSGTYILTDTVTVPKNAKVVGEAWSQFAARGPKFANASEPRVMFKVGKENDHGTVELQDLLFTTKGATPGAVLVEWNVNAVERGLAGLWDCHVRIGGATGTDLNPADCPALVDTPSPKCQAASMMMHITPKASGYFENMWLWVADHMIDDPDLNDANNTMTQVSVYVARGLLVESREAVWLYGTSSEHATLYQYNFNRASKVFAGMVQTESPYYQPQPKAPAPFGDTMGMFPGDPYYDSCTDPDATSNSTEFNGCDSSWGVMIQGSSDIYVASAGIYSWFDKYKQDCIGKHECQKALVYLDGNYDGVRIQHLVTIGAKYMVVQDGKGVLAIDNLVTTAHPRWSHVSIFDASSLG</sequence>
<feature type="domain" description="Rhamnogalacturonase A/B/Epimerase-like pectate lyase" evidence="4">
    <location>
        <begin position="547"/>
        <end position="608"/>
    </location>
</feature>
<feature type="domain" description="Rhamnogalacturonase A/B/Epimerase-like pectate lyase" evidence="4">
    <location>
        <begin position="186"/>
        <end position="415"/>
    </location>
</feature>
<protein>
    <submittedName>
        <fullName evidence="5">Pectate lyase superfamily protein-domain-containing protein</fullName>
    </submittedName>
</protein>
<evidence type="ECO:0000256" key="1">
    <source>
        <dbReference type="SAM" id="Coils"/>
    </source>
</evidence>
<dbReference type="InterPro" id="IPR024535">
    <property type="entry name" value="RHGA/B-epi-like_pectate_lyase"/>
</dbReference>
<organism evidence="5 6">
    <name type="scientific">Immersiella caudata</name>
    <dbReference type="NCBI Taxonomy" id="314043"/>
    <lineage>
        <taxon>Eukaryota</taxon>
        <taxon>Fungi</taxon>
        <taxon>Dikarya</taxon>
        <taxon>Ascomycota</taxon>
        <taxon>Pezizomycotina</taxon>
        <taxon>Sordariomycetes</taxon>
        <taxon>Sordariomycetidae</taxon>
        <taxon>Sordariales</taxon>
        <taxon>Lasiosphaeriaceae</taxon>
        <taxon>Immersiella</taxon>
    </lineage>
</organism>
<feature type="non-terminal residue" evidence="5">
    <location>
        <position position="937"/>
    </location>
</feature>
<dbReference type="Gene3D" id="2.160.20.10">
    <property type="entry name" value="Single-stranded right-handed beta-helix, Pectin lyase-like"/>
    <property type="match status" value="2"/>
</dbReference>
<dbReference type="InterPro" id="IPR011050">
    <property type="entry name" value="Pectin_lyase_fold/virulence"/>
</dbReference>
<evidence type="ECO:0000256" key="2">
    <source>
        <dbReference type="SAM" id="MobiDB-lite"/>
    </source>
</evidence>
<dbReference type="InterPro" id="IPR012334">
    <property type="entry name" value="Pectin_lyas_fold"/>
</dbReference>
<dbReference type="GO" id="GO:0004650">
    <property type="term" value="F:polygalacturonase activity"/>
    <property type="evidence" value="ECO:0007669"/>
    <property type="project" value="InterPro"/>
</dbReference>
<gene>
    <name evidence="5" type="ORF">B0T14DRAFT_427903</name>
</gene>
<dbReference type="Proteomes" id="UP001175000">
    <property type="component" value="Unassembled WGS sequence"/>
</dbReference>
<proteinExistence type="predicted"/>
<dbReference type="AlphaFoldDB" id="A0AA39WY42"/>
<evidence type="ECO:0000313" key="5">
    <source>
        <dbReference type="EMBL" id="KAK0623773.1"/>
    </source>
</evidence>
<evidence type="ECO:0000259" key="4">
    <source>
        <dbReference type="Pfam" id="PF12708"/>
    </source>
</evidence>
<keyword evidence="1" id="KW-0175">Coiled coil</keyword>
<dbReference type="EMBL" id="JAULSU010000003">
    <property type="protein sequence ID" value="KAK0623773.1"/>
    <property type="molecule type" value="Genomic_DNA"/>
</dbReference>
<keyword evidence="6" id="KW-1185">Reference proteome</keyword>
<dbReference type="SUPFAM" id="SSF51126">
    <property type="entry name" value="Pectin lyase-like"/>
    <property type="match status" value="2"/>
</dbReference>
<dbReference type="InterPro" id="IPR039279">
    <property type="entry name" value="QRT3-like"/>
</dbReference>
<feature type="coiled-coil region" evidence="1">
    <location>
        <begin position="57"/>
        <end position="84"/>
    </location>
</feature>
<feature type="region of interest" description="Disordered" evidence="2">
    <location>
        <begin position="96"/>
        <end position="122"/>
    </location>
</feature>
<evidence type="ECO:0000256" key="3">
    <source>
        <dbReference type="SAM" id="SignalP"/>
    </source>
</evidence>
<dbReference type="PANTHER" id="PTHR33928:SF2">
    <property type="entry name" value="PECTATE LYASE SUPERFAMILY PROTEIN DOMAIN-CONTAINING PROTEIN-RELATED"/>
    <property type="match status" value="1"/>
</dbReference>
<dbReference type="PANTHER" id="PTHR33928">
    <property type="entry name" value="POLYGALACTURONASE QRT3"/>
    <property type="match status" value="1"/>
</dbReference>
<dbReference type="Pfam" id="PF12708">
    <property type="entry name" value="Pect-lyase_RHGA_epim"/>
    <property type="match status" value="2"/>
</dbReference>
<name>A0AA39WY42_9PEZI</name>
<dbReference type="FunFam" id="2.160.20.10:FF:000043">
    <property type="entry name" value="Exo-beta-1,3-glucanase, putative"/>
    <property type="match status" value="1"/>
</dbReference>
<keyword evidence="3" id="KW-0732">Signal</keyword>
<accession>A0AA39WY42</accession>
<dbReference type="GO" id="GO:0016829">
    <property type="term" value="F:lyase activity"/>
    <property type="evidence" value="ECO:0007669"/>
    <property type="project" value="UniProtKB-KW"/>
</dbReference>
<feature type="chain" id="PRO_5041327275" evidence="3">
    <location>
        <begin position="31"/>
        <end position="937"/>
    </location>
</feature>
<dbReference type="FunFam" id="2.160.20.10:FF:000049">
    <property type="entry name" value="Putative exo-beta-1,3-glucanase"/>
    <property type="match status" value="1"/>
</dbReference>
<keyword evidence="5" id="KW-0456">Lyase</keyword>
<dbReference type="CDD" id="cd23668">
    <property type="entry name" value="GH55_beta13glucanase-like"/>
    <property type="match status" value="1"/>
</dbReference>
<comment type="caution">
    <text evidence="5">The sequence shown here is derived from an EMBL/GenBank/DDBJ whole genome shotgun (WGS) entry which is preliminary data.</text>
</comment>
<evidence type="ECO:0000313" key="6">
    <source>
        <dbReference type="Proteomes" id="UP001175000"/>
    </source>
</evidence>